<dbReference type="OrthoDB" id="9766486at2"/>
<evidence type="ECO:0000313" key="6">
    <source>
        <dbReference type="EMBL" id="AZG16738.1"/>
    </source>
</evidence>
<reference evidence="7" key="1">
    <citation type="submission" date="2018-11" db="EMBL/GenBank/DDBJ databases">
        <title>FDA dAtabase for Regulatory Grade micrObial Sequences (FDA-ARGOS): Supporting development and validation of Infectious Disease Dx tests.</title>
        <authorList>
            <person name="Goldberg B."/>
            <person name="Campos J."/>
            <person name="Tallon L."/>
            <person name="Sadzewicz L."/>
            <person name="Zhao X."/>
            <person name="Vavikolanu K."/>
            <person name="Mehta A."/>
            <person name="Aluvathingal J."/>
            <person name="Nadendla S."/>
            <person name="Geyer C."/>
            <person name="Nandy P."/>
            <person name="Yan Y."/>
            <person name="Sichtig H."/>
        </authorList>
    </citation>
    <scope>NUCLEOTIDE SEQUENCE [LARGE SCALE GENOMIC DNA]</scope>
    <source>
        <strain evidence="7">FDAARGOS_614</strain>
    </source>
</reference>
<dbReference type="InterPro" id="IPR000873">
    <property type="entry name" value="AMP-dep_synth/lig_dom"/>
</dbReference>
<evidence type="ECO:0000259" key="4">
    <source>
        <dbReference type="Pfam" id="PF00501"/>
    </source>
</evidence>
<feature type="domain" description="AMP-dependent synthetase/ligase" evidence="4">
    <location>
        <begin position="66"/>
        <end position="451"/>
    </location>
</feature>
<organism evidence="6 7">
    <name type="scientific">Cupriavidus pauculus</name>
    <dbReference type="NCBI Taxonomy" id="82633"/>
    <lineage>
        <taxon>Bacteria</taxon>
        <taxon>Pseudomonadati</taxon>
        <taxon>Pseudomonadota</taxon>
        <taxon>Betaproteobacteria</taxon>
        <taxon>Burkholderiales</taxon>
        <taxon>Burkholderiaceae</taxon>
        <taxon>Cupriavidus</taxon>
    </lineage>
</organism>
<dbReference type="Pfam" id="PF00501">
    <property type="entry name" value="AMP-binding"/>
    <property type="match status" value="1"/>
</dbReference>
<gene>
    <name evidence="6" type="ORF">EHF44_25550</name>
</gene>
<protein>
    <submittedName>
        <fullName evidence="6">Long-chain fatty acid--CoA ligase</fullName>
    </submittedName>
</protein>
<proteinExistence type="inferred from homology"/>
<dbReference type="Gene3D" id="3.30.300.30">
    <property type="match status" value="1"/>
</dbReference>
<dbReference type="EMBL" id="CP033970">
    <property type="protein sequence ID" value="AZG16738.1"/>
    <property type="molecule type" value="Genomic_DNA"/>
</dbReference>
<name>A0A3G8H8L1_9BURK</name>
<feature type="domain" description="AMP-binding enzyme C-terminal" evidence="5">
    <location>
        <begin position="501"/>
        <end position="577"/>
    </location>
</feature>
<evidence type="ECO:0000256" key="2">
    <source>
        <dbReference type="ARBA" id="ARBA00022598"/>
    </source>
</evidence>
<dbReference type="KEGG" id="cpau:EHF44_25550"/>
<comment type="similarity">
    <text evidence="1">Belongs to the ATP-dependent AMP-binding enzyme family.</text>
</comment>
<dbReference type="Gene3D" id="2.30.38.10">
    <property type="entry name" value="Luciferase, Domain 3"/>
    <property type="match status" value="1"/>
</dbReference>
<accession>A0A3G8H8L1</accession>
<sequence length="590" mass="64161">MSQHPQQPQQPSPAGPQWPAMSLADAHARLTAPGAPFETETRVIRGIPTTVWKNAPPTLRDLFLVAAAWGERTFVVYEDERVSYRAFALAATELAHQLVRDGVRKGDRVAVAMRNLPEWPVAFYAGLLAGAIVTPLNAWWTGPELEYGLTDSGSRVAIVDHERLDRILPHLRDCPALARVYVSRAPDGATFDDPRIVALSSVIGASPDWPALPSQSLPQVPLDPEDDATIFYTSGTTGKPKGAVGTHRNACTVAVCAQFSPLRNLLRRGEPVPEPNPDAPQKAALLAVPFFHVTGCMSVLNGALANGGKIVLQYRWDTLRAMALIERERCTSAGGVPTIAWQIIEHPQRAEFDLSSLENMHYGGAPASPELVRRIHETFPHAAPGIGWGMTETSATFTSHSAEEYIHRPDSSGPALPIGEMKIDDGFGNALPPGEIGELMVRGANVVHSYWNKPEATARTFVDGWLHTGDVARLDAEGFLYIVDRMKDMLIRGGENIYCIEVESALYAHPAVMDAAVVGIAHRTLGEEPGAVVSLKPGAMATEAELQDFVRQQLAAFKVPVRIIVMQDMLPRNPNGKILKSNLRKLFEAA</sequence>
<dbReference type="RefSeq" id="WP_124686469.1">
    <property type="nucleotide sequence ID" value="NZ_CP033970.1"/>
</dbReference>
<evidence type="ECO:0000259" key="5">
    <source>
        <dbReference type="Pfam" id="PF13193"/>
    </source>
</evidence>
<dbReference type="PROSITE" id="PS00455">
    <property type="entry name" value="AMP_BINDING"/>
    <property type="match status" value="1"/>
</dbReference>
<dbReference type="PANTHER" id="PTHR43767">
    <property type="entry name" value="LONG-CHAIN-FATTY-ACID--COA LIGASE"/>
    <property type="match status" value="1"/>
</dbReference>
<dbReference type="Pfam" id="PF13193">
    <property type="entry name" value="AMP-binding_C"/>
    <property type="match status" value="1"/>
</dbReference>
<dbReference type="Gene3D" id="3.40.50.980">
    <property type="match status" value="2"/>
</dbReference>
<evidence type="ECO:0000313" key="7">
    <source>
        <dbReference type="Proteomes" id="UP000270411"/>
    </source>
</evidence>
<keyword evidence="2 6" id="KW-0436">Ligase</keyword>
<dbReference type="FunFam" id="3.30.300.30:FF:000008">
    <property type="entry name" value="2,3-dihydroxybenzoate-AMP ligase"/>
    <property type="match status" value="1"/>
</dbReference>
<dbReference type="Proteomes" id="UP000270411">
    <property type="component" value="Chromosome 2"/>
</dbReference>
<evidence type="ECO:0000256" key="1">
    <source>
        <dbReference type="ARBA" id="ARBA00006432"/>
    </source>
</evidence>
<dbReference type="PANTHER" id="PTHR43767:SF7">
    <property type="entry name" value="MEDIUM_LONG-CHAIN-FATTY-ACID--COA LIGASE FADD8"/>
    <property type="match status" value="1"/>
</dbReference>
<dbReference type="InterPro" id="IPR050237">
    <property type="entry name" value="ATP-dep_AMP-bd_enzyme"/>
</dbReference>
<dbReference type="InterPro" id="IPR020845">
    <property type="entry name" value="AMP-binding_CS"/>
</dbReference>
<feature type="region of interest" description="Disordered" evidence="3">
    <location>
        <begin position="1"/>
        <end position="20"/>
    </location>
</feature>
<evidence type="ECO:0000256" key="3">
    <source>
        <dbReference type="SAM" id="MobiDB-lite"/>
    </source>
</evidence>
<dbReference type="InterPro" id="IPR045851">
    <property type="entry name" value="AMP-bd_C_sf"/>
</dbReference>
<dbReference type="GO" id="GO:0016877">
    <property type="term" value="F:ligase activity, forming carbon-sulfur bonds"/>
    <property type="evidence" value="ECO:0007669"/>
    <property type="project" value="UniProtKB-ARBA"/>
</dbReference>
<dbReference type="AlphaFoldDB" id="A0A3G8H8L1"/>
<dbReference type="SUPFAM" id="SSF56801">
    <property type="entry name" value="Acetyl-CoA synthetase-like"/>
    <property type="match status" value="1"/>
</dbReference>
<dbReference type="InterPro" id="IPR025110">
    <property type="entry name" value="AMP-bd_C"/>
</dbReference>